<comment type="caution">
    <text evidence="2">The sequence shown here is derived from an EMBL/GenBank/DDBJ whole genome shotgun (WGS) entry which is preliminary data.</text>
</comment>
<keyword evidence="3" id="KW-1185">Reference proteome</keyword>
<name>A0ABT0AZW5_9SPHN</name>
<organism evidence="2 3">
    <name type="scientific">Novosphingobium album</name>
    <name type="common">ex Hu et al. 2023</name>
    <dbReference type="NCBI Taxonomy" id="2930093"/>
    <lineage>
        <taxon>Bacteria</taxon>
        <taxon>Pseudomonadati</taxon>
        <taxon>Pseudomonadota</taxon>
        <taxon>Alphaproteobacteria</taxon>
        <taxon>Sphingomonadales</taxon>
        <taxon>Sphingomonadaceae</taxon>
        <taxon>Novosphingobium</taxon>
    </lineage>
</organism>
<accession>A0ABT0AZW5</accession>
<proteinExistence type="predicted"/>
<gene>
    <name evidence="2" type="ORF">MTR64_06400</name>
</gene>
<evidence type="ECO:0000313" key="2">
    <source>
        <dbReference type="EMBL" id="MCJ2178185.1"/>
    </source>
</evidence>
<keyword evidence="1" id="KW-0732">Signal</keyword>
<evidence type="ECO:0000256" key="1">
    <source>
        <dbReference type="SAM" id="SignalP"/>
    </source>
</evidence>
<evidence type="ECO:0000313" key="3">
    <source>
        <dbReference type="Proteomes" id="UP001162880"/>
    </source>
</evidence>
<dbReference type="RefSeq" id="WP_243991982.1">
    <property type="nucleotide sequence ID" value="NZ_JALHLE010000007.1"/>
</dbReference>
<feature type="chain" id="PRO_5047058954" evidence="1">
    <location>
        <begin position="17"/>
        <end position="62"/>
    </location>
</feature>
<dbReference type="EMBL" id="JALHLE010000007">
    <property type="protein sequence ID" value="MCJ2178185.1"/>
    <property type="molecule type" value="Genomic_DNA"/>
</dbReference>
<sequence length="62" mass="6719">MTMLAALWANAGCAQAQSAKASAAIDVVSLYFIWIGPCLLNGKRGFGPLPGDPDFYYNFKYL</sequence>
<reference evidence="2" key="1">
    <citation type="submission" date="2022-03" db="EMBL/GenBank/DDBJ databases">
        <title>Identification of a novel bacterium isolated from mangrove sediments.</title>
        <authorList>
            <person name="Pan X."/>
        </authorList>
    </citation>
    <scope>NUCLEOTIDE SEQUENCE</scope>
    <source>
        <strain evidence="2">B2580</strain>
    </source>
</reference>
<protein>
    <submittedName>
        <fullName evidence="2">Uncharacterized protein</fullName>
    </submittedName>
</protein>
<dbReference type="Proteomes" id="UP001162880">
    <property type="component" value="Unassembled WGS sequence"/>
</dbReference>
<feature type="signal peptide" evidence="1">
    <location>
        <begin position="1"/>
        <end position="16"/>
    </location>
</feature>